<dbReference type="HOGENOM" id="CLU_3059794_0_0_6"/>
<evidence type="ECO:0000313" key="2">
    <source>
        <dbReference type="EMBL" id="EPF20142.1"/>
    </source>
</evidence>
<feature type="region of interest" description="Disordered" evidence="1">
    <location>
        <begin position="1"/>
        <end position="21"/>
    </location>
</feature>
<accession>S3JJ37</accession>
<proteinExistence type="predicted"/>
<reference evidence="2 3" key="1">
    <citation type="submission" date="2013-04" db="EMBL/GenBank/DDBJ databases">
        <authorList>
            <person name="Weinstock G."/>
            <person name="Sodergren E."/>
            <person name="Lobos E.A."/>
            <person name="Fulton L."/>
            <person name="Fulton R."/>
            <person name="Courtney L."/>
            <person name="Fronick C."/>
            <person name="O'Laughlin M."/>
            <person name="Godfrey J."/>
            <person name="Wilson R.M."/>
            <person name="Miner T."/>
            <person name="Farmer C."/>
            <person name="Delehaunty K."/>
            <person name="Cordes M."/>
            <person name="Minx P."/>
            <person name="Tomlinson C."/>
            <person name="Chen J."/>
            <person name="Wollam A."/>
            <person name="Pepin K.H."/>
            <person name="Palsikar V.B."/>
            <person name="Zhang X."/>
            <person name="Suruliraj S."/>
            <person name="Perna N.T."/>
            <person name="Plunkett G."/>
            <person name="Warren W."/>
            <person name="Mitreva M."/>
            <person name="Mardis E.R."/>
            <person name="Wilson R.K."/>
        </authorList>
    </citation>
    <scope>NUCLEOTIDE SEQUENCE [LARGE SCALE GENOMIC DNA]</scope>
    <source>
        <strain evidence="2 3">DSM 4568</strain>
    </source>
</reference>
<sequence length="53" mass="5966">MWAHSYTTNLSDKALTQPGPPGLPRCSYLVASWQSKVKIWYVVAWRLSTIISG</sequence>
<feature type="compositionally biased region" description="Polar residues" evidence="1">
    <location>
        <begin position="1"/>
        <end position="11"/>
    </location>
</feature>
<dbReference type="STRING" id="566551.HMPREF0201_00742"/>
<gene>
    <name evidence="2" type="ORF">HMPREF0201_00742</name>
</gene>
<dbReference type="AlphaFoldDB" id="S3JJ37"/>
<evidence type="ECO:0000313" key="3">
    <source>
        <dbReference type="Proteomes" id="UP000014585"/>
    </source>
</evidence>
<organism evidence="2 3">
    <name type="scientific">Cedecea davisae DSM 4568</name>
    <dbReference type="NCBI Taxonomy" id="566551"/>
    <lineage>
        <taxon>Bacteria</taxon>
        <taxon>Pseudomonadati</taxon>
        <taxon>Pseudomonadota</taxon>
        <taxon>Gammaproteobacteria</taxon>
        <taxon>Enterobacterales</taxon>
        <taxon>Enterobacteriaceae</taxon>
        <taxon>Cedecea</taxon>
    </lineage>
</organism>
<protein>
    <submittedName>
        <fullName evidence="2">Uncharacterized protein</fullName>
    </submittedName>
</protein>
<dbReference type="Proteomes" id="UP000014585">
    <property type="component" value="Unassembled WGS sequence"/>
</dbReference>
<name>S3JJ37_9ENTR</name>
<comment type="caution">
    <text evidence="2">The sequence shown here is derived from an EMBL/GenBank/DDBJ whole genome shotgun (WGS) entry which is preliminary data.</text>
</comment>
<evidence type="ECO:0000256" key="1">
    <source>
        <dbReference type="SAM" id="MobiDB-lite"/>
    </source>
</evidence>
<dbReference type="EMBL" id="ATDT01000004">
    <property type="protein sequence ID" value="EPF20142.1"/>
    <property type="molecule type" value="Genomic_DNA"/>
</dbReference>